<dbReference type="Proteomes" id="UP001230188">
    <property type="component" value="Unassembled WGS sequence"/>
</dbReference>
<feature type="transmembrane region" description="Helical" evidence="2">
    <location>
        <begin position="89"/>
        <end position="109"/>
    </location>
</feature>
<feature type="region of interest" description="Disordered" evidence="1">
    <location>
        <begin position="171"/>
        <end position="190"/>
    </location>
</feature>
<evidence type="ECO:0008006" key="5">
    <source>
        <dbReference type="Google" id="ProtNLM"/>
    </source>
</evidence>
<evidence type="ECO:0000313" key="4">
    <source>
        <dbReference type="Proteomes" id="UP001230188"/>
    </source>
</evidence>
<keyword evidence="2" id="KW-0812">Transmembrane</keyword>
<feature type="compositionally biased region" description="Low complexity" evidence="1">
    <location>
        <begin position="172"/>
        <end position="184"/>
    </location>
</feature>
<feature type="transmembrane region" description="Helical" evidence="2">
    <location>
        <begin position="12"/>
        <end position="35"/>
    </location>
</feature>
<keyword evidence="2" id="KW-1133">Transmembrane helix</keyword>
<dbReference type="Pfam" id="PF08592">
    <property type="entry name" value="Anthrone_oxy"/>
    <property type="match status" value="1"/>
</dbReference>
<evidence type="ECO:0000313" key="3">
    <source>
        <dbReference type="EMBL" id="KAJ8598483.1"/>
    </source>
</evidence>
<gene>
    <name evidence="3" type="ORF">CTAYLR_001333</name>
</gene>
<dbReference type="AlphaFoldDB" id="A0AAD7XGK3"/>
<protein>
    <recommendedName>
        <fullName evidence="5">DUF1772 domain-containing protein</fullName>
    </recommendedName>
</protein>
<comment type="caution">
    <text evidence="3">The sequence shown here is derived from an EMBL/GenBank/DDBJ whole genome shotgun (WGS) entry which is preliminary data.</text>
</comment>
<dbReference type="EMBL" id="JAQMWT010000671">
    <property type="protein sequence ID" value="KAJ8598483.1"/>
    <property type="molecule type" value="Genomic_DNA"/>
</dbReference>
<feature type="transmembrane region" description="Helical" evidence="2">
    <location>
        <begin position="144"/>
        <end position="163"/>
    </location>
</feature>
<reference evidence="3" key="1">
    <citation type="submission" date="2023-01" db="EMBL/GenBank/DDBJ databases">
        <title>Metagenome sequencing of chrysophaentin producing Chrysophaeum taylorii.</title>
        <authorList>
            <person name="Davison J."/>
            <person name="Bewley C."/>
        </authorList>
    </citation>
    <scope>NUCLEOTIDE SEQUENCE</scope>
    <source>
        <strain evidence="3">NIES-1699</strain>
    </source>
</reference>
<dbReference type="InterPro" id="IPR013901">
    <property type="entry name" value="Anthrone_oxy"/>
</dbReference>
<feature type="transmembrane region" description="Helical" evidence="2">
    <location>
        <begin position="55"/>
        <end position="82"/>
    </location>
</feature>
<evidence type="ECO:0000256" key="1">
    <source>
        <dbReference type="SAM" id="MobiDB-lite"/>
    </source>
</evidence>
<organism evidence="3 4">
    <name type="scientific">Chrysophaeum taylorii</name>
    <dbReference type="NCBI Taxonomy" id="2483200"/>
    <lineage>
        <taxon>Eukaryota</taxon>
        <taxon>Sar</taxon>
        <taxon>Stramenopiles</taxon>
        <taxon>Ochrophyta</taxon>
        <taxon>Pelagophyceae</taxon>
        <taxon>Pelagomonadales</taxon>
        <taxon>Pelagomonadaceae</taxon>
        <taxon>Chrysophaeum</taxon>
    </lineage>
</organism>
<evidence type="ECO:0000256" key="2">
    <source>
        <dbReference type="SAM" id="Phobius"/>
    </source>
</evidence>
<proteinExistence type="predicted"/>
<sequence length="190" mass="20609">MWWSNVVAFQVVAGFCAIATALVGGVFLAFSDFLMCSLEQMDNGSETMKVINIKVFSLVFMPLFLWIVPISLVLAGLGLFILSHRPMKWLLFAGSLAYVSGVFLVTGAGNVPMNNRLADLKPGPDTEDYWRSTYLPKWTLLNTVRTVACVASSSCFLLAVAVAPRNDPVRRPAATHAEAPATAASHLISK</sequence>
<keyword evidence="4" id="KW-1185">Reference proteome</keyword>
<name>A0AAD7XGK3_9STRA</name>
<keyword evidence="2" id="KW-0472">Membrane</keyword>
<accession>A0AAD7XGK3</accession>